<proteinExistence type="predicted"/>
<dbReference type="Proteomes" id="UP000799772">
    <property type="component" value="Unassembled WGS sequence"/>
</dbReference>
<evidence type="ECO:0000313" key="3">
    <source>
        <dbReference type="EMBL" id="KAF2099447.1"/>
    </source>
</evidence>
<feature type="region of interest" description="Disordered" evidence="1">
    <location>
        <begin position="51"/>
        <end position="96"/>
    </location>
</feature>
<organism evidence="3 4">
    <name type="scientific">Rhizodiscina lignyota</name>
    <dbReference type="NCBI Taxonomy" id="1504668"/>
    <lineage>
        <taxon>Eukaryota</taxon>
        <taxon>Fungi</taxon>
        <taxon>Dikarya</taxon>
        <taxon>Ascomycota</taxon>
        <taxon>Pezizomycotina</taxon>
        <taxon>Dothideomycetes</taxon>
        <taxon>Pleosporomycetidae</taxon>
        <taxon>Aulographales</taxon>
        <taxon>Rhizodiscinaceae</taxon>
        <taxon>Rhizodiscina</taxon>
    </lineage>
</organism>
<feature type="domain" description="Fe2OG dioxygenase" evidence="2">
    <location>
        <begin position="204"/>
        <end position="302"/>
    </location>
</feature>
<sequence>MASTTPRAEMSNPPPTQVASSPLQDALKGIQQAVDNAKGHAVFTCGGKIKIGTADDTLPTEDTRPSQGGVQGEAKVEHPKDKEKGNEQPIKGKEDIFTQEQTGGPIVIRYDVQDDLVTGASRKVTLPVENEADSLAALIKCCSPATFGHDGKDVYDETYRKAIKLDNTEFCTTFDPYSVGIVRIIERMLLPNVEGQKAYKRTVRAELYNLNIYSGPSGKFRPHVDTPRSSLQFGSLVVCLPSQHEGGSLAARHDGKAVIYNWWKRASNHIQWAAFYSDCEHEVLEVSSGHRITLTYNLFVEMESVIPKLLPCKLPLHETVEKLVKIKNFMTKGGTLGFYCTHAYAHTSNVPMSQWSLKGIDMAMFYVLHSLDLKPLLRPTLKENFHFYDEFEEDEEDEYDEWESDGENGEPLVPAECRYLENAIVGDELWPLRVRENRGIEGMTMDDGRDWEEHWGLSDRLKVLWLNKRPDNAQVAYAYLAYGNEPGLGARYSNATIIATVPPKRRQDVCTQ</sequence>
<gene>
    <name evidence="3" type="ORF">NA57DRAFT_74946</name>
</gene>
<dbReference type="OrthoDB" id="27483at2759"/>
<feature type="compositionally biased region" description="Basic and acidic residues" evidence="1">
    <location>
        <begin position="74"/>
        <end position="96"/>
    </location>
</feature>
<evidence type="ECO:0000259" key="2">
    <source>
        <dbReference type="PROSITE" id="PS51471"/>
    </source>
</evidence>
<dbReference type="InterPro" id="IPR005123">
    <property type="entry name" value="Oxoglu/Fe-dep_dioxygenase_dom"/>
</dbReference>
<evidence type="ECO:0000313" key="4">
    <source>
        <dbReference type="Proteomes" id="UP000799772"/>
    </source>
</evidence>
<keyword evidence="4" id="KW-1185">Reference proteome</keyword>
<accession>A0A9P4M9K3</accession>
<dbReference type="Gene3D" id="2.60.120.620">
    <property type="entry name" value="q2cbj1_9rhob like domain"/>
    <property type="match status" value="1"/>
</dbReference>
<dbReference type="EMBL" id="ML978125">
    <property type="protein sequence ID" value="KAF2099447.1"/>
    <property type="molecule type" value="Genomic_DNA"/>
</dbReference>
<feature type="region of interest" description="Disordered" evidence="1">
    <location>
        <begin position="1"/>
        <end position="25"/>
    </location>
</feature>
<evidence type="ECO:0000256" key="1">
    <source>
        <dbReference type="SAM" id="MobiDB-lite"/>
    </source>
</evidence>
<reference evidence="3" key="1">
    <citation type="journal article" date="2020" name="Stud. Mycol.">
        <title>101 Dothideomycetes genomes: a test case for predicting lifestyles and emergence of pathogens.</title>
        <authorList>
            <person name="Haridas S."/>
            <person name="Albert R."/>
            <person name="Binder M."/>
            <person name="Bloem J."/>
            <person name="Labutti K."/>
            <person name="Salamov A."/>
            <person name="Andreopoulos B."/>
            <person name="Baker S."/>
            <person name="Barry K."/>
            <person name="Bills G."/>
            <person name="Bluhm B."/>
            <person name="Cannon C."/>
            <person name="Castanera R."/>
            <person name="Culley D."/>
            <person name="Daum C."/>
            <person name="Ezra D."/>
            <person name="Gonzalez J."/>
            <person name="Henrissat B."/>
            <person name="Kuo A."/>
            <person name="Liang C."/>
            <person name="Lipzen A."/>
            <person name="Lutzoni F."/>
            <person name="Magnuson J."/>
            <person name="Mondo S."/>
            <person name="Nolan M."/>
            <person name="Ohm R."/>
            <person name="Pangilinan J."/>
            <person name="Park H.-J."/>
            <person name="Ramirez L."/>
            <person name="Alfaro M."/>
            <person name="Sun H."/>
            <person name="Tritt A."/>
            <person name="Yoshinaga Y."/>
            <person name="Zwiers L.-H."/>
            <person name="Turgeon B."/>
            <person name="Goodwin S."/>
            <person name="Spatafora J."/>
            <person name="Crous P."/>
            <person name="Grigoriev I."/>
        </authorList>
    </citation>
    <scope>NUCLEOTIDE SEQUENCE</scope>
    <source>
        <strain evidence="3">CBS 133067</strain>
    </source>
</reference>
<dbReference type="PROSITE" id="PS51471">
    <property type="entry name" value="FE2OG_OXY"/>
    <property type="match status" value="1"/>
</dbReference>
<protein>
    <recommendedName>
        <fullName evidence="2">Fe2OG dioxygenase domain-containing protein</fullName>
    </recommendedName>
</protein>
<dbReference type="PANTHER" id="PTHR33099">
    <property type="entry name" value="FE2OG DIOXYGENASE DOMAIN-CONTAINING PROTEIN"/>
    <property type="match status" value="1"/>
</dbReference>
<name>A0A9P4M9K3_9PEZI</name>
<comment type="caution">
    <text evidence="3">The sequence shown here is derived from an EMBL/GenBank/DDBJ whole genome shotgun (WGS) entry which is preliminary data.</text>
</comment>
<dbReference type="PANTHER" id="PTHR33099:SF7">
    <property type="entry name" value="MYND-TYPE DOMAIN-CONTAINING PROTEIN"/>
    <property type="match status" value="1"/>
</dbReference>
<dbReference type="AlphaFoldDB" id="A0A9P4M9K3"/>